<feature type="region of interest" description="Disordered" evidence="1">
    <location>
        <begin position="101"/>
        <end position="122"/>
    </location>
</feature>
<dbReference type="EMBL" id="JH767139">
    <property type="protein sequence ID" value="EQC39452.1"/>
    <property type="molecule type" value="Genomic_DNA"/>
</dbReference>
<dbReference type="AlphaFoldDB" id="T0S9N0"/>
<evidence type="ECO:0000313" key="2">
    <source>
        <dbReference type="EMBL" id="EQC39452.1"/>
    </source>
</evidence>
<evidence type="ECO:0000256" key="1">
    <source>
        <dbReference type="SAM" id="MobiDB-lite"/>
    </source>
</evidence>
<accession>T0S9N0</accession>
<gene>
    <name evidence="2" type="ORF">SDRG_03654</name>
</gene>
<dbReference type="OrthoDB" id="67801at2759"/>
<evidence type="ECO:0000313" key="3">
    <source>
        <dbReference type="Proteomes" id="UP000030762"/>
    </source>
</evidence>
<name>T0S9N0_SAPDV</name>
<dbReference type="InParanoid" id="T0S9N0"/>
<sequence length="122" mass="14173">MVLYYAKRCKTVLEKLGFRRVYVALEVLSDARVLIWVNSGDEYNTDQIVDAVWNQRCGLRLRLLDDDGAVLKKHLLFDCQADMFYFLMELGMEPLQNGGKVRRGSFTNPILQSPKRKSSLRR</sequence>
<keyword evidence="3" id="KW-1185">Reference proteome</keyword>
<dbReference type="Proteomes" id="UP000030762">
    <property type="component" value="Unassembled WGS sequence"/>
</dbReference>
<organism evidence="2 3">
    <name type="scientific">Saprolegnia diclina (strain VS20)</name>
    <dbReference type="NCBI Taxonomy" id="1156394"/>
    <lineage>
        <taxon>Eukaryota</taxon>
        <taxon>Sar</taxon>
        <taxon>Stramenopiles</taxon>
        <taxon>Oomycota</taxon>
        <taxon>Saprolegniomycetes</taxon>
        <taxon>Saprolegniales</taxon>
        <taxon>Saprolegniaceae</taxon>
        <taxon>Saprolegnia</taxon>
    </lineage>
</organism>
<proteinExistence type="predicted"/>
<dbReference type="VEuPathDB" id="FungiDB:SDRG_03654"/>
<dbReference type="GeneID" id="19944381"/>
<dbReference type="OMA" id="ADMFYFL"/>
<protein>
    <submittedName>
        <fullName evidence="2">Uncharacterized protein</fullName>
    </submittedName>
</protein>
<reference evidence="2 3" key="1">
    <citation type="submission" date="2012-04" db="EMBL/GenBank/DDBJ databases">
        <title>The Genome Sequence of Saprolegnia declina VS20.</title>
        <authorList>
            <consortium name="The Broad Institute Genome Sequencing Platform"/>
            <person name="Russ C."/>
            <person name="Nusbaum C."/>
            <person name="Tyler B."/>
            <person name="van West P."/>
            <person name="Dieguez-Uribeondo J."/>
            <person name="de Bruijn I."/>
            <person name="Tripathy S."/>
            <person name="Jiang R."/>
            <person name="Young S.K."/>
            <person name="Zeng Q."/>
            <person name="Gargeya S."/>
            <person name="Fitzgerald M."/>
            <person name="Haas B."/>
            <person name="Abouelleil A."/>
            <person name="Alvarado L."/>
            <person name="Arachchi H.M."/>
            <person name="Berlin A."/>
            <person name="Chapman S.B."/>
            <person name="Goldberg J."/>
            <person name="Griggs A."/>
            <person name="Gujja S."/>
            <person name="Hansen M."/>
            <person name="Howarth C."/>
            <person name="Imamovic A."/>
            <person name="Larimer J."/>
            <person name="McCowen C."/>
            <person name="Montmayeur A."/>
            <person name="Murphy C."/>
            <person name="Neiman D."/>
            <person name="Pearson M."/>
            <person name="Priest M."/>
            <person name="Roberts A."/>
            <person name="Saif S."/>
            <person name="Shea T."/>
            <person name="Sisk P."/>
            <person name="Sykes S."/>
            <person name="Wortman J."/>
            <person name="Nusbaum C."/>
            <person name="Birren B."/>
        </authorList>
    </citation>
    <scope>NUCLEOTIDE SEQUENCE [LARGE SCALE GENOMIC DNA]</scope>
    <source>
        <strain evidence="2 3">VS20</strain>
    </source>
</reference>
<dbReference type="RefSeq" id="XP_008607513.1">
    <property type="nucleotide sequence ID" value="XM_008609291.1"/>
</dbReference>